<comment type="similarity">
    <text evidence="7">Belongs to the binding-protein-dependent transport system permease family.</text>
</comment>
<feature type="domain" description="ABC transmembrane type-1" evidence="8">
    <location>
        <begin position="99"/>
        <end position="309"/>
    </location>
</feature>
<dbReference type="InterPro" id="IPR045621">
    <property type="entry name" value="BPD_transp_1_N"/>
</dbReference>
<feature type="transmembrane region" description="Helical" evidence="7">
    <location>
        <begin position="103"/>
        <end position="125"/>
    </location>
</feature>
<feature type="transmembrane region" description="Helical" evidence="7">
    <location>
        <begin position="146"/>
        <end position="166"/>
    </location>
</feature>
<keyword evidence="6 7" id="KW-0472">Membrane</keyword>
<dbReference type="InterPro" id="IPR000515">
    <property type="entry name" value="MetI-like"/>
</dbReference>
<dbReference type="InterPro" id="IPR035906">
    <property type="entry name" value="MetI-like_sf"/>
</dbReference>
<keyword evidence="5 7" id="KW-1133">Transmembrane helix</keyword>
<evidence type="ECO:0000256" key="7">
    <source>
        <dbReference type="RuleBase" id="RU363032"/>
    </source>
</evidence>
<dbReference type="GO" id="GO:0055085">
    <property type="term" value="P:transmembrane transport"/>
    <property type="evidence" value="ECO:0007669"/>
    <property type="project" value="InterPro"/>
</dbReference>
<feature type="transmembrane region" description="Helical" evidence="7">
    <location>
        <begin position="244"/>
        <end position="266"/>
    </location>
</feature>
<feature type="transmembrane region" description="Helical" evidence="7">
    <location>
        <begin position="12"/>
        <end position="31"/>
    </location>
</feature>
<comment type="subcellular location">
    <subcellularLocation>
        <location evidence="1 7">Cell membrane</location>
        <topology evidence="1 7">Multi-pass membrane protein</topology>
    </subcellularLocation>
</comment>
<dbReference type="Gene3D" id="1.10.3720.10">
    <property type="entry name" value="MetI-like"/>
    <property type="match status" value="1"/>
</dbReference>
<reference evidence="9" key="1">
    <citation type="journal article" date="2021" name="PeerJ">
        <title>Extensive microbial diversity within the chicken gut microbiome revealed by metagenomics and culture.</title>
        <authorList>
            <person name="Gilroy R."/>
            <person name="Ravi A."/>
            <person name="Getino M."/>
            <person name="Pursley I."/>
            <person name="Horton D.L."/>
            <person name="Alikhan N.F."/>
            <person name="Baker D."/>
            <person name="Gharbi K."/>
            <person name="Hall N."/>
            <person name="Watson M."/>
            <person name="Adriaenssens E.M."/>
            <person name="Foster-Nyarko E."/>
            <person name="Jarju S."/>
            <person name="Secka A."/>
            <person name="Antonio M."/>
            <person name="Oren A."/>
            <person name="Chaudhuri R.R."/>
            <person name="La Ragione R."/>
            <person name="Hildebrand F."/>
            <person name="Pallen M.J."/>
        </authorList>
    </citation>
    <scope>NUCLEOTIDE SEQUENCE</scope>
    <source>
        <strain evidence="9">CHK171-7178</strain>
    </source>
</reference>
<dbReference type="GO" id="GO:0005886">
    <property type="term" value="C:plasma membrane"/>
    <property type="evidence" value="ECO:0007669"/>
    <property type="project" value="UniProtKB-SubCell"/>
</dbReference>
<accession>A0A921G2Y5</accession>
<sequence length="322" mass="35085">MTVKWIGKRMVMGIIVLFIVSFLSFFIMHAAPGDPAAAFYGGNAQTLNAAEKERISRVFALDRPVIAQYGTWLAETVKGNLGISYKEGRPVLTILLERLPNTLLLFGTTLFFIIIGSIWLGTAAGMKAGSLWDKGLSTVSIVTSSIPAFWLGILFISFFAVKLGILPSSGTGDIGDEGGFLDKLRYLIMPATVIILTHVGIYARFLQESIKVESQNYYVTVARANGVADQVIRKGILRNASIPYLNYIGMTIPSFFGGSIIVESLFSWAGLGQLTVKAVVTKDFPLLMGSILLTGLIVVVSLFVIDLIMYMLNPKLRKGDAR</sequence>
<dbReference type="AlphaFoldDB" id="A0A921G2Y5"/>
<evidence type="ECO:0000256" key="4">
    <source>
        <dbReference type="ARBA" id="ARBA00022692"/>
    </source>
</evidence>
<dbReference type="PROSITE" id="PS50928">
    <property type="entry name" value="ABC_TM1"/>
    <property type="match status" value="1"/>
</dbReference>
<keyword evidence="4 7" id="KW-0812">Transmembrane</keyword>
<comment type="caution">
    <text evidence="9">The sequence shown here is derived from an EMBL/GenBank/DDBJ whole genome shotgun (WGS) entry which is preliminary data.</text>
</comment>
<dbReference type="EMBL" id="DYWT01000320">
    <property type="protein sequence ID" value="HJF34385.1"/>
    <property type="molecule type" value="Genomic_DNA"/>
</dbReference>
<evidence type="ECO:0000256" key="2">
    <source>
        <dbReference type="ARBA" id="ARBA00022448"/>
    </source>
</evidence>
<feature type="transmembrane region" description="Helical" evidence="7">
    <location>
        <begin position="286"/>
        <end position="312"/>
    </location>
</feature>
<keyword evidence="3" id="KW-1003">Cell membrane</keyword>
<dbReference type="SUPFAM" id="SSF161098">
    <property type="entry name" value="MetI-like"/>
    <property type="match status" value="1"/>
</dbReference>
<evidence type="ECO:0000256" key="6">
    <source>
        <dbReference type="ARBA" id="ARBA00023136"/>
    </source>
</evidence>
<dbReference type="CDD" id="cd06261">
    <property type="entry name" value="TM_PBP2"/>
    <property type="match status" value="1"/>
</dbReference>
<organism evidence="9 10">
    <name type="scientific">Sporosarcina psychrophila</name>
    <name type="common">Bacillus psychrophilus</name>
    <dbReference type="NCBI Taxonomy" id="1476"/>
    <lineage>
        <taxon>Bacteria</taxon>
        <taxon>Bacillati</taxon>
        <taxon>Bacillota</taxon>
        <taxon>Bacilli</taxon>
        <taxon>Bacillales</taxon>
        <taxon>Caryophanaceae</taxon>
        <taxon>Sporosarcina</taxon>
    </lineage>
</organism>
<protein>
    <submittedName>
        <fullName evidence="9">ABC transporter permease</fullName>
    </submittedName>
</protein>
<gene>
    <name evidence="9" type="ORF">K8V56_21695</name>
</gene>
<dbReference type="Pfam" id="PF00528">
    <property type="entry name" value="BPD_transp_1"/>
    <property type="match status" value="1"/>
</dbReference>
<dbReference type="Proteomes" id="UP000698173">
    <property type="component" value="Unassembled WGS sequence"/>
</dbReference>
<evidence type="ECO:0000256" key="3">
    <source>
        <dbReference type="ARBA" id="ARBA00022475"/>
    </source>
</evidence>
<dbReference type="Pfam" id="PF19300">
    <property type="entry name" value="BPD_transp_1_N"/>
    <property type="match status" value="1"/>
</dbReference>
<feature type="transmembrane region" description="Helical" evidence="7">
    <location>
        <begin position="186"/>
        <end position="205"/>
    </location>
</feature>
<proteinExistence type="inferred from homology"/>
<evidence type="ECO:0000259" key="8">
    <source>
        <dbReference type="PROSITE" id="PS50928"/>
    </source>
</evidence>
<evidence type="ECO:0000256" key="5">
    <source>
        <dbReference type="ARBA" id="ARBA00022989"/>
    </source>
</evidence>
<name>A0A921G2Y5_SPOPS</name>
<evidence type="ECO:0000313" key="10">
    <source>
        <dbReference type="Proteomes" id="UP000698173"/>
    </source>
</evidence>
<keyword evidence="2 7" id="KW-0813">Transport</keyword>
<evidence type="ECO:0000313" key="9">
    <source>
        <dbReference type="EMBL" id="HJF34385.1"/>
    </source>
</evidence>
<dbReference type="PANTHER" id="PTHR43163:SF6">
    <property type="entry name" value="DIPEPTIDE TRANSPORT SYSTEM PERMEASE PROTEIN DPPB-RELATED"/>
    <property type="match status" value="1"/>
</dbReference>
<evidence type="ECO:0000256" key="1">
    <source>
        <dbReference type="ARBA" id="ARBA00004651"/>
    </source>
</evidence>
<reference evidence="9" key="2">
    <citation type="submission" date="2021-09" db="EMBL/GenBank/DDBJ databases">
        <authorList>
            <person name="Gilroy R."/>
        </authorList>
    </citation>
    <scope>NUCLEOTIDE SEQUENCE</scope>
    <source>
        <strain evidence="9">CHK171-7178</strain>
    </source>
</reference>
<dbReference type="PANTHER" id="PTHR43163">
    <property type="entry name" value="DIPEPTIDE TRANSPORT SYSTEM PERMEASE PROTEIN DPPB-RELATED"/>
    <property type="match status" value="1"/>
</dbReference>